<dbReference type="Pfam" id="PF02156">
    <property type="entry name" value="Glyco_hydro_26"/>
    <property type="match status" value="1"/>
</dbReference>
<dbReference type="Gene3D" id="3.20.20.80">
    <property type="entry name" value="Glycosidases"/>
    <property type="match status" value="1"/>
</dbReference>
<accession>A0ABW3QIV7</accession>
<dbReference type="InterPro" id="IPR008979">
    <property type="entry name" value="Galactose-bd-like_sf"/>
</dbReference>
<evidence type="ECO:0000256" key="4">
    <source>
        <dbReference type="PROSITE-ProRule" id="PRU01100"/>
    </source>
</evidence>
<dbReference type="PROSITE" id="PS51764">
    <property type="entry name" value="GH26"/>
    <property type="match status" value="1"/>
</dbReference>
<dbReference type="PANTHER" id="PTHR40079:SF4">
    <property type="entry name" value="GH26 DOMAIN-CONTAINING PROTEIN-RELATED"/>
    <property type="match status" value="1"/>
</dbReference>
<dbReference type="RefSeq" id="WP_265992301.1">
    <property type="nucleotide sequence ID" value="NZ_CP110973.1"/>
</dbReference>
<dbReference type="InterPro" id="IPR022790">
    <property type="entry name" value="GH26_dom"/>
</dbReference>
<dbReference type="Gene3D" id="2.60.120.260">
    <property type="entry name" value="Galactose-binding domain-like"/>
    <property type="match status" value="1"/>
</dbReference>
<evidence type="ECO:0000256" key="2">
    <source>
        <dbReference type="ARBA" id="ARBA00022801"/>
    </source>
</evidence>
<keyword evidence="3 4" id="KW-0326">Glycosidase</keyword>
<evidence type="ECO:0000256" key="1">
    <source>
        <dbReference type="ARBA" id="ARBA00007754"/>
    </source>
</evidence>
<dbReference type="InterPro" id="IPR005084">
    <property type="entry name" value="CBM6"/>
</dbReference>
<feature type="active site" description="Nucleophile" evidence="4">
    <location>
        <position position="433"/>
    </location>
</feature>
<proteinExistence type="inferred from homology"/>
<feature type="domain" description="CBM6" evidence="5">
    <location>
        <begin position="48"/>
        <end position="165"/>
    </location>
</feature>
<evidence type="ECO:0000259" key="6">
    <source>
        <dbReference type="PROSITE" id="PS51764"/>
    </source>
</evidence>
<protein>
    <submittedName>
        <fullName evidence="7">Glycosyl hydrolase</fullName>
    </submittedName>
</protein>
<dbReference type="Pfam" id="PF16990">
    <property type="entry name" value="CBM_35"/>
    <property type="match status" value="1"/>
</dbReference>
<dbReference type="Proteomes" id="UP001597116">
    <property type="component" value="Unassembled WGS sequence"/>
</dbReference>
<evidence type="ECO:0000313" key="8">
    <source>
        <dbReference type="Proteomes" id="UP001597116"/>
    </source>
</evidence>
<comment type="caution">
    <text evidence="7">The sequence shown here is derived from an EMBL/GenBank/DDBJ whole genome shotgun (WGS) entry which is preliminary data.</text>
</comment>
<name>A0ABW3QIV7_9BACT</name>
<reference evidence="8" key="1">
    <citation type="journal article" date="2019" name="Int. J. Syst. Evol. Microbiol.">
        <title>The Global Catalogue of Microorganisms (GCM) 10K type strain sequencing project: providing services to taxonomists for standard genome sequencing and annotation.</title>
        <authorList>
            <consortium name="The Broad Institute Genomics Platform"/>
            <consortium name="The Broad Institute Genome Sequencing Center for Infectious Disease"/>
            <person name="Wu L."/>
            <person name="Ma J."/>
        </authorList>
    </citation>
    <scope>NUCLEOTIDE SEQUENCE [LARGE SCALE GENOMIC DNA]</scope>
    <source>
        <strain evidence="8">CCUG 55608</strain>
    </source>
</reference>
<organism evidence="7 8">
    <name type="scientific">Larkinella insperata</name>
    <dbReference type="NCBI Taxonomy" id="332158"/>
    <lineage>
        <taxon>Bacteria</taxon>
        <taxon>Pseudomonadati</taxon>
        <taxon>Bacteroidota</taxon>
        <taxon>Cytophagia</taxon>
        <taxon>Cytophagales</taxon>
        <taxon>Spirosomataceae</taxon>
        <taxon>Larkinella</taxon>
    </lineage>
</organism>
<dbReference type="PROSITE" id="PS51257">
    <property type="entry name" value="PROKAR_LIPOPROTEIN"/>
    <property type="match status" value="1"/>
</dbReference>
<dbReference type="PANTHER" id="PTHR40079">
    <property type="entry name" value="MANNAN ENDO-1,4-BETA-MANNOSIDASE E-RELATED"/>
    <property type="match status" value="1"/>
</dbReference>
<evidence type="ECO:0000259" key="5">
    <source>
        <dbReference type="PROSITE" id="PS51175"/>
    </source>
</evidence>
<dbReference type="InterPro" id="IPR017853">
    <property type="entry name" value="GH"/>
</dbReference>
<dbReference type="GO" id="GO:0016787">
    <property type="term" value="F:hydrolase activity"/>
    <property type="evidence" value="ECO:0007669"/>
    <property type="project" value="UniProtKB-KW"/>
</dbReference>
<keyword evidence="2 4" id="KW-0378">Hydrolase</keyword>
<dbReference type="CDD" id="cd04086">
    <property type="entry name" value="CBM35_mannanase-like"/>
    <property type="match status" value="1"/>
</dbReference>
<dbReference type="SUPFAM" id="SSF51445">
    <property type="entry name" value="(Trans)glycosidases"/>
    <property type="match status" value="1"/>
</dbReference>
<dbReference type="SUPFAM" id="SSF49785">
    <property type="entry name" value="Galactose-binding domain-like"/>
    <property type="match status" value="1"/>
</dbReference>
<comment type="similarity">
    <text evidence="1 4">Belongs to the glycosyl hydrolase 26 family.</text>
</comment>
<keyword evidence="8" id="KW-1185">Reference proteome</keyword>
<evidence type="ECO:0000256" key="3">
    <source>
        <dbReference type="ARBA" id="ARBA00023295"/>
    </source>
</evidence>
<dbReference type="InterPro" id="IPR000805">
    <property type="entry name" value="Glyco_hydro_26"/>
</dbReference>
<feature type="domain" description="GH26" evidence="6">
    <location>
        <begin position="171"/>
        <end position="483"/>
    </location>
</feature>
<dbReference type="PROSITE" id="PS51175">
    <property type="entry name" value="CBM6"/>
    <property type="match status" value="1"/>
</dbReference>
<dbReference type="EMBL" id="JBHTLP010000008">
    <property type="protein sequence ID" value="MFD1141808.1"/>
    <property type="molecule type" value="Genomic_DNA"/>
</dbReference>
<sequence length="502" mass="55652">MALVLRTTRMGAFKVQKRLFLVLMTALLGCVSSTSPEPDLTPANPKTVQIEAETGLLSGVEVATRLAGFSGTGYVSGFDDAADKLTLTFRATAGLYELTVDYASPMGDKGVDFQVNGEKGSSTLKQTSSGFSPAKLGLFRLRNGQNTVTILRGWGYFHIDNLKLSPATVVPPAKPAKTLVDARATASTNALFAYLVDQYGTKVISGQQDDVEYILEKTGKEPAIGSFDLMDYSPNRMQRGAVPLRSSESCIAWAKKGEGRGIVSLLWHWNAPTDLIDEEPDKRWWSGFYTRATTFDLAAVLADKQGERYQLLLRDIDVIAGELKKFQTADVPVLWRPLHEASGGWFWWGAKGAEPFKELWRVLYDRLTNYHQLHNLIWVYAGTDSIHPDWYPGDQYVDIVGLDIYTDPTASLSGNWGNAQTAFNGKKMVALTETGNLPDAGKIRDFGSWWSWFSVWTGADYIKKQPVENLKAVYTDKDVITRDELPDWRQWSGNGGTVSANR</sequence>
<evidence type="ECO:0000313" key="7">
    <source>
        <dbReference type="EMBL" id="MFD1141808.1"/>
    </source>
</evidence>
<feature type="active site" description="Proton donor" evidence="4">
    <location>
        <position position="340"/>
    </location>
</feature>
<gene>
    <name evidence="7" type="ORF">ACFQ4C_11845</name>
</gene>
<dbReference type="PRINTS" id="PR00739">
    <property type="entry name" value="GLHYDRLASE26"/>
</dbReference>